<dbReference type="STRING" id="1754191.A0A1Y1VJK6"/>
<feature type="region of interest" description="Disordered" evidence="1">
    <location>
        <begin position="149"/>
        <end position="218"/>
    </location>
</feature>
<dbReference type="Proteomes" id="UP000193719">
    <property type="component" value="Unassembled WGS sequence"/>
</dbReference>
<dbReference type="OrthoDB" id="2146577at2759"/>
<accession>A0A1Y1VJK6</accession>
<evidence type="ECO:0000256" key="1">
    <source>
        <dbReference type="SAM" id="MobiDB-lite"/>
    </source>
</evidence>
<proteinExistence type="predicted"/>
<reference evidence="2 3" key="1">
    <citation type="submission" date="2016-08" db="EMBL/GenBank/DDBJ databases">
        <title>Genomes of anaerobic fungi encode conserved fungal cellulosomes for biomass hydrolysis.</title>
        <authorList>
            <consortium name="DOE Joint Genome Institute"/>
            <person name="Haitjema C.H."/>
            <person name="Gilmore S.P."/>
            <person name="Henske J.K."/>
            <person name="Solomon K.V."/>
            <person name="De Groot R."/>
            <person name="Kuo A."/>
            <person name="Mondo S.J."/>
            <person name="Salamov A.A."/>
            <person name="Labutti K."/>
            <person name="Zhao Z."/>
            <person name="Chiniquy J."/>
            <person name="Barry K."/>
            <person name="Brewer H.M."/>
            <person name="Purvine S.O."/>
            <person name="Wright A.T."/>
            <person name="Boxma B."/>
            <person name="Van Alen T."/>
            <person name="Hackstein J.H."/>
            <person name="Baker S.E."/>
            <person name="Grigoriev I.V."/>
            <person name="O'Malley M.A."/>
        </authorList>
    </citation>
    <scope>NUCLEOTIDE SEQUENCE [LARGE SCALE GENOMIC DNA]</scope>
    <source>
        <strain evidence="3">finn</strain>
    </source>
</reference>
<organism evidence="2 3">
    <name type="scientific">Piromyces finnis</name>
    <dbReference type="NCBI Taxonomy" id="1754191"/>
    <lineage>
        <taxon>Eukaryota</taxon>
        <taxon>Fungi</taxon>
        <taxon>Fungi incertae sedis</taxon>
        <taxon>Chytridiomycota</taxon>
        <taxon>Chytridiomycota incertae sedis</taxon>
        <taxon>Neocallimastigomycetes</taxon>
        <taxon>Neocallimastigales</taxon>
        <taxon>Neocallimastigaceae</taxon>
        <taxon>Piromyces</taxon>
    </lineage>
</organism>
<sequence length="601" mass="68709">MQIVNISDAKILLVQRQYECRKEKFIMENNIFERIEKNLHVYYDNLINQFKQKKIQIGAGNANAASQLTNSLASAQQARIQQIHQIQAHLAAQKAQTQASTQAQLSKKAQVNNQAAVKVEATIPDTINNTPNIQPKSLTETIKTEAKNLKASSSEVFTNEENDKTTTSSSTKKRNNRKTNTTSSSSVSSINNLSSKKSESSSTESGSKKLANSSKDQVKLEKDDSFLGKINRNINIFALESKNYKTHIKSNSKTRNIIQNSFKYIIDPNHPAYGINSCAEEISSLCFQSNNIERKTKPLKLENINDSSNDHISLFEDIINRKSHIITSENDNDNKKPQTNKMIADDNERNKVGTKRKFDEMTNTDSIIVNNSIKKATVKDKYSSIIDEINFLKDKYKINVNIVDTSNISLLLKEKENKSGEIPWNDFINMINIIKKEEYQDTTENHTLMNINYNDTSIKQKNAQQKINNERVMLVISLNLSNYIDTTEVENEYNIPGDNQNNIVIYARIPKSTQRYSLQGIFDWSLLYTKKKSIFQNSEEDNKLKEKKIYDFISHKLHDQDETSAKEKINMDIENKHPITISNRVIKVYNIVEWIVEGIKS</sequence>
<keyword evidence="3" id="KW-1185">Reference proteome</keyword>
<protein>
    <submittedName>
        <fullName evidence="2">Uncharacterized protein</fullName>
    </submittedName>
</protein>
<gene>
    <name evidence="2" type="ORF">BCR36DRAFT_395198</name>
</gene>
<feature type="compositionally biased region" description="Low complexity" evidence="1">
    <location>
        <begin position="178"/>
        <end position="209"/>
    </location>
</feature>
<dbReference type="AlphaFoldDB" id="A0A1Y1VJK6"/>
<comment type="caution">
    <text evidence="2">The sequence shown here is derived from an EMBL/GenBank/DDBJ whole genome shotgun (WGS) entry which is preliminary data.</text>
</comment>
<evidence type="ECO:0000313" key="2">
    <source>
        <dbReference type="EMBL" id="ORX57891.1"/>
    </source>
</evidence>
<evidence type="ECO:0000313" key="3">
    <source>
        <dbReference type="Proteomes" id="UP000193719"/>
    </source>
</evidence>
<name>A0A1Y1VJK6_9FUNG</name>
<dbReference type="EMBL" id="MCFH01000005">
    <property type="protein sequence ID" value="ORX57891.1"/>
    <property type="molecule type" value="Genomic_DNA"/>
</dbReference>
<reference evidence="2 3" key="2">
    <citation type="submission" date="2016-08" db="EMBL/GenBank/DDBJ databases">
        <title>Pervasive Adenine N6-methylation of Active Genes in Fungi.</title>
        <authorList>
            <consortium name="DOE Joint Genome Institute"/>
            <person name="Mondo S.J."/>
            <person name="Dannebaum R.O."/>
            <person name="Kuo R.C."/>
            <person name="Labutti K."/>
            <person name="Haridas S."/>
            <person name="Kuo A."/>
            <person name="Salamov A."/>
            <person name="Ahrendt S.R."/>
            <person name="Lipzen A."/>
            <person name="Sullivan W."/>
            <person name="Andreopoulos W.B."/>
            <person name="Clum A."/>
            <person name="Lindquist E."/>
            <person name="Daum C."/>
            <person name="Ramamoorthy G.K."/>
            <person name="Gryganskyi A."/>
            <person name="Culley D."/>
            <person name="Magnuson J.K."/>
            <person name="James T.Y."/>
            <person name="O'Malley M.A."/>
            <person name="Stajich J.E."/>
            <person name="Spatafora J.W."/>
            <person name="Visel A."/>
            <person name="Grigoriev I.V."/>
        </authorList>
    </citation>
    <scope>NUCLEOTIDE SEQUENCE [LARGE SCALE GENOMIC DNA]</scope>
    <source>
        <strain evidence="3">finn</strain>
    </source>
</reference>